<proteinExistence type="predicted"/>
<feature type="chain" id="PRO_5043409907" evidence="1">
    <location>
        <begin position="26"/>
        <end position="218"/>
    </location>
</feature>
<sequence>MSKSKTLSCLLLLALLLCFQGPALAQLDPDVQRLQKRWAEINYQLAGKTQETAFKSLVEEAEQVTQAHPDQAEAWIWSGIIKSTYAGAKGGLGALKYAKASRKELEHALDLDSDALQGSAYTSLGTLYYSVPGWPVGFGNDEKAESLLLKALDINPDGIDSNYFYGSFLLDQKRYEEARKFLMQARSAAPRPDRPIADAGRQEEIALALLEVEKQLSP</sequence>
<evidence type="ECO:0000313" key="3">
    <source>
        <dbReference type="Proteomes" id="UP001359886"/>
    </source>
</evidence>
<evidence type="ECO:0000256" key="1">
    <source>
        <dbReference type="SAM" id="SignalP"/>
    </source>
</evidence>
<dbReference type="Pfam" id="PF14559">
    <property type="entry name" value="TPR_19"/>
    <property type="match status" value="1"/>
</dbReference>
<dbReference type="RefSeq" id="WP_354695116.1">
    <property type="nucleotide sequence ID" value="NZ_JAZHOG010000005.1"/>
</dbReference>
<dbReference type="EMBL" id="JAZHOG010000005">
    <property type="protein sequence ID" value="MEJ8567792.1"/>
    <property type="molecule type" value="Genomic_DNA"/>
</dbReference>
<dbReference type="Gene3D" id="1.25.40.10">
    <property type="entry name" value="Tetratricopeptide repeat domain"/>
    <property type="match status" value="1"/>
</dbReference>
<dbReference type="InterPro" id="IPR011990">
    <property type="entry name" value="TPR-like_helical_dom_sf"/>
</dbReference>
<dbReference type="Proteomes" id="UP001359886">
    <property type="component" value="Unassembled WGS sequence"/>
</dbReference>
<comment type="caution">
    <text evidence="2">The sequence shown here is derived from an EMBL/GenBank/DDBJ whole genome shotgun (WGS) entry which is preliminary data.</text>
</comment>
<evidence type="ECO:0000313" key="2">
    <source>
        <dbReference type="EMBL" id="MEJ8567792.1"/>
    </source>
</evidence>
<keyword evidence="1" id="KW-0732">Signal</keyword>
<protein>
    <submittedName>
        <fullName evidence="2">Tetratricopeptide repeat protein</fullName>
    </submittedName>
</protein>
<name>A0AAW9R6P7_9GAMM</name>
<dbReference type="AlphaFoldDB" id="A0AAW9R6P7"/>
<dbReference type="SUPFAM" id="SSF48452">
    <property type="entry name" value="TPR-like"/>
    <property type="match status" value="1"/>
</dbReference>
<keyword evidence="3" id="KW-1185">Reference proteome</keyword>
<gene>
    <name evidence="2" type="ORF">V3330_09160</name>
</gene>
<feature type="signal peptide" evidence="1">
    <location>
        <begin position="1"/>
        <end position="25"/>
    </location>
</feature>
<reference evidence="2 3" key="1">
    <citation type="submission" date="2024-02" db="EMBL/GenBank/DDBJ databases">
        <title>A novel Wenzhouxiangellaceae bacterium, isolated from coastal sediments.</title>
        <authorList>
            <person name="Du Z.-J."/>
            <person name="Ye Y.-Q."/>
            <person name="Zhang X.-Y."/>
        </authorList>
    </citation>
    <scope>NUCLEOTIDE SEQUENCE [LARGE SCALE GENOMIC DNA]</scope>
    <source>
        <strain evidence="2 3">CH-27</strain>
    </source>
</reference>
<organism evidence="2 3">
    <name type="scientific">Elongatibacter sediminis</name>
    <dbReference type="NCBI Taxonomy" id="3119006"/>
    <lineage>
        <taxon>Bacteria</taxon>
        <taxon>Pseudomonadati</taxon>
        <taxon>Pseudomonadota</taxon>
        <taxon>Gammaproteobacteria</taxon>
        <taxon>Chromatiales</taxon>
        <taxon>Wenzhouxiangellaceae</taxon>
        <taxon>Elongatibacter</taxon>
    </lineage>
</organism>
<accession>A0AAW9R6P7</accession>